<comment type="caution">
    <text evidence="1">The sequence shown here is derived from an EMBL/GenBank/DDBJ whole genome shotgun (WGS) entry which is preliminary data.</text>
</comment>
<dbReference type="PANTHER" id="PTHR31984:SF17">
    <property type="entry name" value="TRANSCRIPTIONAL REGULATOR"/>
    <property type="match status" value="1"/>
</dbReference>
<dbReference type="EMBL" id="JAKWBL010000004">
    <property type="protein sequence ID" value="MCH5600439.1"/>
    <property type="molecule type" value="Genomic_DNA"/>
</dbReference>
<dbReference type="PANTHER" id="PTHR31984">
    <property type="entry name" value="TRANSPORTER, PUTATIVE (DUF179)-RELATED"/>
    <property type="match status" value="1"/>
</dbReference>
<reference evidence="1 2" key="1">
    <citation type="submission" date="2022-02" db="EMBL/GenBank/DDBJ databases">
        <authorList>
            <person name="Min J."/>
        </authorList>
    </citation>
    <scope>NUCLEOTIDE SEQUENCE [LARGE SCALE GENOMIC DNA]</scope>
    <source>
        <strain evidence="1 2">GR10-1</strain>
    </source>
</reference>
<dbReference type="SUPFAM" id="SSF143456">
    <property type="entry name" value="VC0467-like"/>
    <property type="match status" value="1"/>
</dbReference>
<evidence type="ECO:0000313" key="2">
    <source>
        <dbReference type="Proteomes" id="UP001202248"/>
    </source>
</evidence>
<dbReference type="Proteomes" id="UP001202248">
    <property type="component" value="Unassembled WGS sequence"/>
</dbReference>
<name>A0ABS9SQP5_9BACT</name>
<evidence type="ECO:0000313" key="1">
    <source>
        <dbReference type="EMBL" id="MCH5600439.1"/>
    </source>
</evidence>
<gene>
    <name evidence="1" type="ORF">MKP09_22235</name>
</gene>
<sequence>MDIAPGKILISSSNMDDPNFDDSIVLIAAYNDQGALGFVVNKIFDRPINELVEFSNSPAFPLYDGGPVDKEHLYFIHRRNDLITGGTQVTDNIYFGGDFKEAIQHINNKTLTISDIKIFVGYCGWDTGELESEIAEGSWVVKEQDEEIIF</sequence>
<proteinExistence type="predicted"/>
<organism evidence="1 2">
    <name type="scientific">Niabella ginsengisoli</name>
    <dbReference type="NCBI Taxonomy" id="522298"/>
    <lineage>
        <taxon>Bacteria</taxon>
        <taxon>Pseudomonadati</taxon>
        <taxon>Bacteroidota</taxon>
        <taxon>Chitinophagia</taxon>
        <taxon>Chitinophagales</taxon>
        <taxon>Chitinophagaceae</taxon>
        <taxon>Niabella</taxon>
    </lineage>
</organism>
<protein>
    <submittedName>
        <fullName evidence="1">YqgE/AlgH family protein</fullName>
    </submittedName>
</protein>
<dbReference type="RefSeq" id="WP_240832603.1">
    <property type="nucleotide sequence ID" value="NZ_JAKWBL010000004.1"/>
</dbReference>
<dbReference type="Gene3D" id="3.40.1740.10">
    <property type="entry name" value="VC0467-like"/>
    <property type="match status" value="1"/>
</dbReference>
<dbReference type="InterPro" id="IPR003774">
    <property type="entry name" value="AlgH-like"/>
</dbReference>
<accession>A0ABS9SQP5</accession>
<dbReference type="Pfam" id="PF02622">
    <property type="entry name" value="DUF179"/>
    <property type="match status" value="1"/>
</dbReference>
<keyword evidence="2" id="KW-1185">Reference proteome</keyword>